<evidence type="ECO:0000313" key="2">
    <source>
        <dbReference type="EMBL" id="PKU46971.1"/>
    </source>
</evidence>
<gene>
    <name evidence="2" type="ORF">llap_2749</name>
</gene>
<evidence type="ECO:0000313" key="3">
    <source>
        <dbReference type="Proteomes" id="UP000233556"/>
    </source>
</evidence>
<dbReference type="AlphaFoldDB" id="A0A2I0ULP4"/>
<evidence type="ECO:0000256" key="1">
    <source>
        <dbReference type="SAM" id="MobiDB-lite"/>
    </source>
</evidence>
<organism evidence="2 3">
    <name type="scientific">Limosa lapponica baueri</name>
    <dbReference type="NCBI Taxonomy" id="1758121"/>
    <lineage>
        <taxon>Eukaryota</taxon>
        <taxon>Metazoa</taxon>
        <taxon>Chordata</taxon>
        <taxon>Craniata</taxon>
        <taxon>Vertebrata</taxon>
        <taxon>Euteleostomi</taxon>
        <taxon>Archelosauria</taxon>
        <taxon>Archosauria</taxon>
        <taxon>Dinosauria</taxon>
        <taxon>Saurischia</taxon>
        <taxon>Theropoda</taxon>
        <taxon>Coelurosauria</taxon>
        <taxon>Aves</taxon>
        <taxon>Neognathae</taxon>
        <taxon>Neoaves</taxon>
        <taxon>Charadriiformes</taxon>
        <taxon>Scolopacidae</taxon>
        <taxon>Limosa</taxon>
    </lineage>
</organism>
<feature type="region of interest" description="Disordered" evidence="1">
    <location>
        <begin position="1"/>
        <end position="52"/>
    </location>
</feature>
<dbReference type="Proteomes" id="UP000233556">
    <property type="component" value="Unassembled WGS sequence"/>
</dbReference>
<accession>A0A2I0ULP4</accession>
<protein>
    <submittedName>
        <fullName evidence="2">Mam domain-containing protein 2</fullName>
    </submittedName>
</protein>
<proteinExistence type="predicted"/>
<feature type="region of interest" description="Disordered" evidence="1">
    <location>
        <begin position="94"/>
        <end position="113"/>
    </location>
</feature>
<sequence>MFFSPKGYYTVREKRRREEKRREEKRREEKRREEKRREEKRTHNQKKKKQTIALKSIKEFRAVRKIHVPEDVLKAFGDSVFPADCAQFWTRQHEKHRHTGESPANGHEDDEGISCEKCLTGGTVQTGQEKAQGDPSHVYKHLKGERKEDRARLFPVVPSDRTKGNRHKSKHRSFILNIRKQFCHCEGDQALAQATQEGCGASILGDIQKAVGT</sequence>
<feature type="compositionally biased region" description="Basic and acidic residues" evidence="1">
    <location>
        <begin position="20"/>
        <end position="42"/>
    </location>
</feature>
<reference evidence="3" key="1">
    <citation type="submission" date="2017-11" db="EMBL/GenBank/DDBJ databases">
        <authorList>
            <person name="Lima N.C."/>
            <person name="Parody-Merino A.M."/>
            <person name="Battley P.F."/>
            <person name="Fidler A.E."/>
            <person name="Prosdocimi F."/>
        </authorList>
    </citation>
    <scope>NUCLEOTIDE SEQUENCE [LARGE SCALE GENOMIC DNA]</scope>
</reference>
<name>A0A2I0ULP4_LIMLA</name>
<reference evidence="3" key="2">
    <citation type="submission" date="2017-12" db="EMBL/GenBank/DDBJ databases">
        <title>Genome sequence of the Bar-tailed Godwit (Limosa lapponica baueri).</title>
        <authorList>
            <person name="Lima N.C.B."/>
            <person name="Parody-Merino A.M."/>
            <person name="Battley P.F."/>
            <person name="Fidler A.E."/>
            <person name="Prosdocimi F."/>
        </authorList>
    </citation>
    <scope>NUCLEOTIDE SEQUENCE [LARGE SCALE GENOMIC DNA]</scope>
</reference>
<dbReference type="EMBL" id="KZ505693">
    <property type="protein sequence ID" value="PKU46971.1"/>
    <property type="molecule type" value="Genomic_DNA"/>
</dbReference>
<keyword evidence="3" id="KW-1185">Reference proteome</keyword>